<dbReference type="GeneID" id="43451028"/>
<reference evidence="2 3" key="1">
    <citation type="journal article" date="2014" name="Genome Announc.">
        <title>Complete Genome Sequence of Sterol-Transforming Mycobacterium neoaurum Strain VKM Ac-1815D.</title>
        <authorList>
            <person name="Shtratnikova V.Y."/>
            <person name="Bragin E.Y."/>
            <person name="Dovbnya D.V."/>
            <person name="Pekov Y.A."/>
            <person name="Schelkunov M.I."/>
            <person name="Strizhov N."/>
            <person name="Ivashina T.V."/>
            <person name="Ashapkin V.V."/>
            <person name="Donova M.V."/>
        </authorList>
    </citation>
    <scope>NUCLEOTIDE SEQUENCE [LARGE SCALE GENOMIC DNA]</scope>
    <source>
        <strain evidence="2 3">VKM Ac-1815D</strain>
    </source>
</reference>
<keyword evidence="1" id="KW-0732">Signal</keyword>
<accession>V5XF78</accession>
<name>V5XF78_MYCNE</name>
<dbReference type="EMBL" id="CP006936">
    <property type="protein sequence ID" value="AHC26044.1"/>
    <property type="molecule type" value="Genomic_DNA"/>
</dbReference>
<dbReference type="RefSeq" id="WP_019509889.1">
    <property type="nucleotide sequence ID" value="NC_023036.2"/>
</dbReference>
<evidence type="ECO:0000313" key="2">
    <source>
        <dbReference type="EMBL" id="AHC26044.1"/>
    </source>
</evidence>
<evidence type="ECO:0000256" key="1">
    <source>
        <dbReference type="SAM" id="SignalP"/>
    </source>
</evidence>
<evidence type="ECO:0000313" key="3">
    <source>
        <dbReference type="Proteomes" id="UP000018763"/>
    </source>
</evidence>
<sequence>MTGTIRMTGPRPGVSAAANRRRLSTVVGAAIAASLAASTAAVVLASPVHAEPADGPCALAVSLFCRFVPIAPALDGDVDYTQQQPGAGMLAPESAQPVDPCVSGCI</sequence>
<keyword evidence="3" id="KW-1185">Reference proteome</keyword>
<proteinExistence type="predicted"/>
<protein>
    <submittedName>
        <fullName evidence="2">Fibronectin-binding protein</fullName>
    </submittedName>
</protein>
<gene>
    <name evidence="2" type="ORF">D174_16275</name>
</gene>
<organism evidence="2 3">
    <name type="scientific">Mycolicibacterium neoaurum VKM Ac-1815D</name>
    <dbReference type="NCBI Taxonomy" id="700508"/>
    <lineage>
        <taxon>Bacteria</taxon>
        <taxon>Bacillati</taxon>
        <taxon>Actinomycetota</taxon>
        <taxon>Actinomycetes</taxon>
        <taxon>Mycobacteriales</taxon>
        <taxon>Mycobacteriaceae</taxon>
        <taxon>Mycolicibacterium</taxon>
    </lineage>
</organism>
<feature type="chain" id="PRO_5004743837" evidence="1">
    <location>
        <begin position="51"/>
        <end position="106"/>
    </location>
</feature>
<dbReference type="AlphaFoldDB" id="V5XF78"/>
<dbReference type="Proteomes" id="UP000018763">
    <property type="component" value="Chromosome"/>
</dbReference>
<feature type="signal peptide" evidence="1">
    <location>
        <begin position="1"/>
        <end position="50"/>
    </location>
</feature>